<dbReference type="AlphaFoldDB" id="A3LU16"/>
<dbReference type="GeneID" id="4838732"/>
<evidence type="ECO:0000313" key="2">
    <source>
        <dbReference type="Proteomes" id="UP000002258"/>
    </source>
</evidence>
<organism evidence="1 2">
    <name type="scientific">Scheffersomyces stipitis (strain ATCC 58785 / CBS 6054 / NBRC 10063 / NRRL Y-11545)</name>
    <name type="common">Yeast</name>
    <name type="synonym">Pichia stipitis</name>
    <dbReference type="NCBI Taxonomy" id="322104"/>
    <lineage>
        <taxon>Eukaryota</taxon>
        <taxon>Fungi</taxon>
        <taxon>Dikarya</taxon>
        <taxon>Ascomycota</taxon>
        <taxon>Saccharomycotina</taxon>
        <taxon>Pichiomycetes</taxon>
        <taxon>Debaryomycetaceae</taxon>
        <taxon>Scheffersomyces</taxon>
    </lineage>
</organism>
<gene>
    <name evidence="1" type="ORF">PICST_59274</name>
</gene>
<reference evidence="1 2" key="1">
    <citation type="journal article" date="2007" name="Nat. Biotechnol.">
        <title>Genome sequence of the lignocellulose-bioconverting and xylose-fermenting yeast Pichia stipitis.</title>
        <authorList>
            <person name="Jeffries T.W."/>
            <person name="Grigoriev I.V."/>
            <person name="Grimwood J."/>
            <person name="Laplaza J.M."/>
            <person name="Aerts A."/>
            <person name="Salamov A."/>
            <person name="Schmutz J."/>
            <person name="Lindquist E."/>
            <person name="Dehal P."/>
            <person name="Shapiro H."/>
            <person name="Jin Y.S."/>
            <person name="Passoth V."/>
            <person name="Richardson P.M."/>
        </authorList>
    </citation>
    <scope>NUCLEOTIDE SEQUENCE [LARGE SCALE GENOMIC DNA]</scope>
    <source>
        <strain evidence="2">ATCC 58785 / CBS 6054 / NBRC 10063 / NRRL Y-11545</strain>
    </source>
</reference>
<dbReference type="EMBL" id="CP000498">
    <property type="protein sequence ID" value="ABN66505.2"/>
    <property type="molecule type" value="Genomic_DNA"/>
</dbReference>
<proteinExistence type="predicted"/>
<evidence type="ECO:0000313" key="1">
    <source>
        <dbReference type="EMBL" id="ABN66505.2"/>
    </source>
</evidence>
<dbReference type="OMA" id="EMRNTIM"/>
<accession>A3LU16</accession>
<dbReference type="KEGG" id="pic:PICST_59274"/>
<dbReference type="STRING" id="322104.A3LU16"/>
<dbReference type="RefSeq" id="XP_001384534.2">
    <property type="nucleotide sequence ID" value="XM_001384497.1"/>
</dbReference>
<dbReference type="OrthoDB" id="4095887at2759"/>
<sequence>VQKRSAEKSKEMTENYSLAHKFSDHRKKIVHIFKDDDNINALFNGYGKSISSYEQLKKKLGVAYLSYYNAQMKNSLLLLVHSFVNSVLIEINIKHMLLPNTDSTQLESLRSSDNFNSIESYRAFFQYYKSSQHLNYDHSDLIKSVLATNYLQFNNPRVNDTEFLKGLKRNFESFNKNDELRHIDLILGITRTLLTSKSNIPSYGIFKLLLDKLGDLQLYHYQTLVYQTLPRFSHKSTVLNGCKLSALHFQHLIEQTPSILDSLLRYQVPRSDVETLKQMLSFFRLDEVAKHEKVVNRSYLADLMSKSRFFRSQSRQLGIAPVVFASDSPIYVSKETVYSGMRACIELGQFQYLDSLFNKLVVHSVDDAENEALKVSLMIEDREVVESRIFDNDLFKILIRASRKSDDLGRMMWLMPHLDKYLTSNGEHIDSSLKREIFLALTKFGLEGKVLAYEKMLNFGDM</sequence>
<dbReference type="HOGENOM" id="CLU_539235_0_0_1"/>
<keyword evidence="2" id="KW-1185">Reference proteome</keyword>
<dbReference type="eggNOG" id="ENOG502RPVY">
    <property type="taxonomic scope" value="Eukaryota"/>
</dbReference>
<dbReference type="Proteomes" id="UP000002258">
    <property type="component" value="Chromosome 4"/>
</dbReference>
<feature type="non-terminal residue" evidence="1">
    <location>
        <position position="1"/>
    </location>
</feature>
<dbReference type="InParanoid" id="A3LU16"/>
<protein>
    <submittedName>
        <fullName evidence="1">Uncharacterized protein</fullName>
    </submittedName>
</protein>
<name>A3LU16_PICST</name>